<dbReference type="Pfam" id="PF04290">
    <property type="entry name" value="DctQ"/>
    <property type="match status" value="1"/>
</dbReference>
<feature type="transmembrane region" description="Helical" evidence="9">
    <location>
        <begin position="132"/>
        <end position="152"/>
    </location>
</feature>
<evidence type="ECO:0000313" key="11">
    <source>
        <dbReference type="EMBL" id="RID88495.1"/>
    </source>
</evidence>
<dbReference type="Proteomes" id="UP000266016">
    <property type="component" value="Unassembled WGS sequence"/>
</dbReference>
<keyword evidence="6 9" id="KW-1133">Transmembrane helix</keyword>
<evidence type="ECO:0000256" key="4">
    <source>
        <dbReference type="ARBA" id="ARBA00022519"/>
    </source>
</evidence>
<feature type="transmembrane region" description="Helical" evidence="9">
    <location>
        <begin position="93"/>
        <end position="112"/>
    </location>
</feature>
<comment type="caution">
    <text evidence="11">The sequence shown here is derived from an EMBL/GenBank/DDBJ whole genome shotgun (WGS) entry which is preliminary data.</text>
</comment>
<dbReference type="PANTHER" id="PTHR35011:SF10">
    <property type="entry name" value="TRAP TRANSPORTER SMALL PERMEASE PROTEIN"/>
    <property type="match status" value="1"/>
</dbReference>
<feature type="transmembrane region" description="Helical" evidence="9">
    <location>
        <begin position="12"/>
        <end position="32"/>
    </location>
</feature>
<keyword evidence="7 9" id="KW-0472">Membrane</keyword>
<name>A0A398BE50_9BACI</name>
<comment type="similarity">
    <text evidence="8">Belongs to the TRAP transporter small permease family.</text>
</comment>
<evidence type="ECO:0000256" key="1">
    <source>
        <dbReference type="ARBA" id="ARBA00004429"/>
    </source>
</evidence>
<protein>
    <submittedName>
        <fullName evidence="11">TRAP transporter small permease</fullName>
    </submittedName>
</protein>
<proteinExistence type="inferred from homology"/>
<comment type="subcellular location">
    <subcellularLocation>
        <location evidence="1">Cell inner membrane</location>
        <topology evidence="1">Multi-pass membrane protein</topology>
    </subcellularLocation>
</comment>
<dbReference type="EMBL" id="QWVS01000005">
    <property type="protein sequence ID" value="RID88495.1"/>
    <property type="molecule type" value="Genomic_DNA"/>
</dbReference>
<evidence type="ECO:0000256" key="7">
    <source>
        <dbReference type="ARBA" id="ARBA00023136"/>
    </source>
</evidence>
<dbReference type="AlphaFoldDB" id="A0A398BE50"/>
<dbReference type="PANTHER" id="PTHR35011">
    <property type="entry name" value="2,3-DIKETO-L-GULONATE TRAP TRANSPORTER SMALL PERMEASE PROTEIN YIAM"/>
    <property type="match status" value="1"/>
</dbReference>
<organism evidence="11 12">
    <name type="scientific">Peribacillus asahii</name>
    <dbReference type="NCBI Taxonomy" id="228899"/>
    <lineage>
        <taxon>Bacteria</taxon>
        <taxon>Bacillati</taxon>
        <taxon>Bacillota</taxon>
        <taxon>Bacilli</taxon>
        <taxon>Bacillales</taxon>
        <taxon>Bacillaceae</taxon>
        <taxon>Peribacillus</taxon>
    </lineage>
</organism>
<dbReference type="GO" id="GO:0015740">
    <property type="term" value="P:C4-dicarboxylate transport"/>
    <property type="evidence" value="ECO:0007669"/>
    <property type="project" value="TreeGrafter"/>
</dbReference>
<gene>
    <name evidence="11" type="ORF">D1953_03775</name>
</gene>
<keyword evidence="3" id="KW-1003">Cell membrane</keyword>
<evidence type="ECO:0000313" key="12">
    <source>
        <dbReference type="Proteomes" id="UP000266016"/>
    </source>
</evidence>
<dbReference type="RefSeq" id="WP_119115837.1">
    <property type="nucleotide sequence ID" value="NZ_QWVS01000005.1"/>
</dbReference>
<feature type="domain" description="Tripartite ATP-independent periplasmic transporters DctQ component" evidence="10">
    <location>
        <begin position="26"/>
        <end position="156"/>
    </location>
</feature>
<sequence length="178" mass="20300">MEKLKKLFESMDKVTSGISAFTLFLMMVWIFVDVMLRTFFHRPIQGTIELTGEYLMVLLVYLSLSYTHKQDGHVKVTFLEDKFSKPIKNITKCITNLFAACLFFFISILNFQEGLEYIEQNIQSSGVLSYPLAPALFIISLGMMMITLRLLLECISIIFPNKVISSNSLADSEKKITG</sequence>
<evidence type="ECO:0000256" key="8">
    <source>
        <dbReference type="ARBA" id="ARBA00038436"/>
    </source>
</evidence>
<evidence type="ECO:0000256" key="2">
    <source>
        <dbReference type="ARBA" id="ARBA00022448"/>
    </source>
</evidence>
<dbReference type="GO" id="GO:0022857">
    <property type="term" value="F:transmembrane transporter activity"/>
    <property type="evidence" value="ECO:0007669"/>
    <property type="project" value="TreeGrafter"/>
</dbReference>
<evidence type="ECO:0000256" key="9">
    <source>
        <dbReference type="SAM" id="Phobius"/>
    </source>
</evidence>
<evidence type="ECO:0000256" key="5">
    <source>
        <dbReference type="ARBA" id="ARBA00022692"/>
    </source>
</evidence>
<reference evidence="11 12" key="1">
    <citation type="submission" date="2018-08" db="EMBL/GenBank/DDBJ databases">
        <title>Bacillus jemisoniae sp. nov., Bacillus chryseoplanitiae sp. nov., Bacillus resnikiae sp. nov., and Bacillus frankliniae sp. nov., isolated from Viking spacecraft and associated surfaces.</title>
        <authorList>
            <person name="Seuylemezian A."/>
            <person name="Vaishampayan P."/>
        </authorList>
    </citation>
    <scope>NUCLEOTIDE SEQUENCE [LARGE SCALE GENOMIC DNA]</scope>
    <source>
        <strain evidence="11 12">MA001</strain>
    </source>
</reference>
<accession>A0A398BE50</accession>
<dbReference type="InterPro" id="IPR055348">
    <property type="entry name" value="DctQ"/>
</dbReference>
<keyword evidence="2" id="KW-0813">Transport</keyword>
<dbReference type="GO" id="GO:0005886">
    <property type="term" value="C:plasma membrane"/>
    <property type="evidence" value="ECO:0007669"/>
    <property type="project" value="UniProtKB-SubCell"/>
</dbReference>
<keyword evidence="12" id="KW-1185">Reference proteome</keyword>
<keyword evidence="5 9" id="KW-0812">Transmembrane</keyword>
<evidence type="ECO:0000259" key="10">
    <source>
        <dbReference type="Pfam" id="PF04290"/>
    </source>
</evidence>
<evidence type="ECO:0000256" key="6">
    <source>
        <dbReference type="ARBA" id="ARBA00022989"/>
    </source>
</evidence>
<dbReference type="InterPro" id="IPR007387">
    <property type="entry name" value="TRAP_DctQ"/>
</dbReference>
<evidence type="ECO:0000256" key="3">
    <source>
        <dbReference type="ARBA" id="ARBA00022475"/>
    </source>
</evidence>
<keyword evidence="4" id="KW-0997">Cell inner membrane</keyword>